<dbReference type="InterPro" id="IPR020617">
    <property type="entry name" value="Thiolase_C"/>
</dbReference>
<proteinExistence type="inferred from homology"/>
<dbReference type="PANTHER" id="PTHR18919:SF156">
    <property type="entry name" value="ACETYL-COA ACETYLTRANSFERASE, MITOCHONDRIAL"/>
    <property type="match status" value="1"/>
</dbReference>
<dbReference type="AlphaFoldDB" id="A0A2T9YWL5"/>
<evidence type="ECO:0000259" key="10">
    <source>
        <dbReference type="Pfam" id="PF02803"/>
    </source>
</evidence>
<keyword evidence="4" id="KW-0479">Metal-binding</keyword>
<evidence type="ECO:0000313" key="12">
    <source>
        <dbReference type="Proteomes" id="UP000245383"/>
    </source>
</evidence>
<dbReference type="SUPFAM" id="SSF53901">
    <property type="entry name" value="Thiolase-like"/>
    <property type="match status" value="2"/>
</dbReference>
<dbReference type="CDD" id="cd00751">
    <property type="entry name" value="thiolase"/>
    <property type="match status" value="1"/>
</dbReference>
<keyword evidence="12" id="KW-1185">Reference proteome</keyword>
<dbReference type="EMBL" id="MBFR01000025">
    <property type="protein sequence ID" value="PVU96730.1"/>
    <property type="molecule type" value="Genomic_DNA"/>
</dbReference>
<dbReference type="STRING" id="133385.A0A2T9YWL5"/>
<dbReference type="PANTHER" id="PTHR18919">
    <property type="entry name" value="ACETYL-COA C-ACYLTRANSFERASE"/>
    <property type="match status" value="1"/>
</dbReference>
<evidence type="ECO:0000256" key="3">
    <source>
        <dbReference type="ARBA" id="ARBA00022679"/>
    </source>
</evidence>
<evidence type="ECO:0000313" key="11">
    <source>
        <dbReference type="EMBL" id="PVU96730.1"/>
    </source>
</evidence>
<dbReference type="GO" id="GO:0006635">
    <property type="term" value="P:fatty acid beta-oxidation"/>
    <property type="evidence" value="ECO:0007669"/>
    <property type="project" value="TreeGrafter"/>
</dbReference>
<comment type="similarity">
    <text evidence="1 8">Belongs to the thiolase-like superfamily. Thiolase family.</text>
</comment>
<dbReference type="Pfam" id="PF00108">
    <property type="entry name" value="Thiolase_N"/>
    <property type="match status" value="1"/>
</dbReference>
<dbReference type="PROSITE" id="PS00098">
    <property type="entry name" value="THIOLASE_1"/>
    <property type="match status" value="1"/>
</dbReference>
<dbReference type="EC" id="2.3.1.9" evidence="2"/>
<keyword evidence="5" id="KW-0630">Potassium</keyword>
<feature type="domain" description="Thiolase C-terminal" evidence="10">
    <location>
        <begin position="266"/>
        <end position="386"/>
    </location>
</feature>
<evidence type="ECO:0000256" key="2">
    <source>
        <dbReference type="ARBA" id="ARBA00012705"/>
    </source>
</evidence>
<dbReference type="Pfam" id="PF02803">
    <property type="entry name" value="Thiolase_C"/>
    <property type="match status" value="1"/>
</dbReference>
<dbReference type="GO" id="GO:0046872">
    <property type="term" value="F:metal ion binding"/>
    <property type="evidence" value="ECO:0007669"/>
    <property type="project" value="UniProtKB-KW"/>
</dbReference>
<dbReference type="Proteomes" id="UP000245383">
    <property type="component" value="Unassembled WGS sequence"/>
</dbReference>
<dbReference type="PROSITE" id="PS00737">
    <property type="entry name" value="THIOLASE_2"/>
    <property type="match status" value="1"/>
</dbReference>
<gene>
    <name evidence="11" type="ORF">BB561_000997</name>
</gene>
<evidence type="ECO:0000256" key="8">
    <source>
        <dbReference type="RuleBase" id="RU003557"/>
    </source>
</evidence>
<feature type="active site" description="Acyl-thioester intermediate" evidence="7">
    <location>
        <position position="87"/>
    </location>
</feature>
<feature type="active site" description="Proton acceptor" evidence="7">
    <location>
        <position position="373"/>
    </location>
</feature>
<feature type="domain" description="Thiolase N-terminal" evidence="9">
    <location>
        <begin position="3"/>
        <end position="257"/>
    </location>
</feature>
<keyword evidence="3 8" id="KW-0808">Transferase</keyword>
<dbReference type="Gene3D" id="3.40.47.10">
    <property type="match status" value="2"/>
</dbReference>
<evidence type="ECO:0000256" key="7">
    <source>
        <dbReference type="PIRSR" id="PIRSR000429-1"/>
    </source>
</evidence>
<evidence type="ECO:0000259" key="9">
    <source>
        <dbReference type="Pfam" id="PF00108"/>
    </source>
</evidence>
<dbReference type="OrthoDB" id="5404651at2759"/>
<keyword evidence="6 8" id="KW-0012">Acyltransferase</keyword>
<dbReference type="InterPro" id="IPR016039">
    <property type="entry name" value="Thiolase-like"/>
</dbReference>
<feature type="active site" description="Proton acceptor" evidence="7">
    <location>
        <position position="345"/>
    </location>
</feature>
<dbReference type="GO" id="GO:0005739">
    <property type="term" value="C:mitochondrion"/>
    <property type="evidence" value="ECO:0007669"/>
    <property type="project" value="TreeGrafter"/>
</dbReference>
<dbReference type="FunFam" id="3.40.47.10:FF:000007">
    <property type="entry name" value="acetyl-CoA acetyltransferase, mitochondrial"/>
    <property type="match status" value="1"/>
</dbReference>
<evidence type="ECO:0000256" key="5">
    <source>
        <dbReference type="ARBA" id="ARBA00022958"/>
    </source>
</evidence>
<reference evidence="11 12" key="1">
    <citation type="journal article" date="2018" name="MBio">
        <title>Comparative Genomics Reveals the Core Gene Toolbox for the Fungus-Insect Symbiosis.</title>
        <authorList>
            <person name="Wang Y."/>
            <person name="Stata M."/>
            <person name="Wang W."/>
            <person name="Stajich J.E."/>
            <person name="White M.M."/>
            <person name="Moncalvo J.M."/>
        </authorList>
    </citation>
    <scope>NUCLEOTIDE SEQUENCE [LARGE SCALE GENOMIC DNA]</scope>
    <source>
        <strain evidence="11 12">SWE-8-4</strain>
    </source>
</reference>
<evidence type="ECO:0000256" key="1">
    <source>
        <dbReference type="ARBA" id="ARBA00010982"/>
    </source>
</evidence>
<accession>A0A2T9YWL5</accession>
<dbReference type="GO" id="GO:0003985">
    <property type="term" value="F:acetyl-CoA C-acetyltransferase activity"/>
    <property type="evidence" value="ECO:0007669"/>
    <property type="project" value="UniProtKB-EC"/>
</dbReference>
<evidence type="ECO:0000256" key="6">
    <source>
        <dbReference type="ARBA" id="ARBA00023315"/>
    </source>
</evidence>
<dbReference type="NCBIfam" id="TIGR01930">
    <property type="entry name" value="AcCoA-C-Actrans"/>
    <property type="match status" value="1"/>
</dbReference>
<dbReference type="InterPro" id="IPR002155">
    <property type="entry name" value="Thiolase"/>
</dbReference>
<name>A0A2T9YWL5_9FUNG</name>
<dbReference type="InterPro" id="IPR020616">
    <property type="entry name" value="Thiolase_N"/>
</dbReference>
<evidence type="ECO:0000256" key="4">
    <source>
        <dbReference type="ARBA" id="ARBA00022723"/>
    </source>
</evidence>
<comment type="caution">
    <text evidence="11">The sequence shown here is derived from an EMBL/GenBank/DDBJ whole genome shotgun (WGS) entry which is preliminary data.</text>
</comment>
<protein>
    <recommendedName>
        <fullName evidence="2">acetyl-CoA C-acetyltransferase</fullName>
        <ecNumber evidence="2">2.3.1.9</ecNumber>
    </recommendedName>
</protein>
<dbReference type="InterPro" id="IPR020615">
    <property type="entry name" value="Thiolase_acyl_enz_int_AS"/>
</dbReference>
<sequence>MNVFLVSAVRTPIGSFMGSLKSLSATKLGAVAIKGALDKAKISGEQVNEVYMGQVLQGGQGQAPASQAAFDADIPTSVPCTTINKVCASGMKAIMLGSQTIQLGLADTIVAGGMESMSNAPFLVPRTLGFGNQSLKDSLVLDGLTNVGNEWLMGKCTEQVVAKHNITRQQQDEYAISTYQRTLSAIAEKRFSDEIVSVQVPGKKGNHTEFMADEEPFKVDFDRIPSLRAVFDKPGTITAANASKLSDGASAVVLVSKNKLDSCSSLKPLARVVSFADANTDPIEFAAAPALAIPIALQRANLALKDIAKWELNEAFSAVPLLANKILDIPLDKINVNGGSVALGHPLGSSGSRIVVTLIHSLKPGEFGCAAICNGGGGASAIVIQRL</sequence>
<dbReference type="PIRSF" id="PIRSF000429">
    <property type="entry name" value="Ac-CoA_Ac_transf"/>
    <property type="match status" value="1"/>
</dbReference>
<organism evidence="11 12">
    <name type="scientific">Smittium simulii</name>
    <dbReference type="NCBI Taxonomy" id="133385"/>
    <lineage>
        <taxon>Eukaryota</taxon>
        <taxon>Fungi</taxon>
        <taxon>Fungi incertae sedis</taxon>
        <taxon>Zoopagomycota</taxon>
        <taxon>Kickxellomycotina</taxon>
        <taxon>Harpellomycetes</taxon>
        <taxon>Harpellales</taxon>
        <taxon>Legeriomycetaceae</taxon>
        <taxon>Smittium</taxon>
    </lineage>
</organism>
<dbReference type="InterPro" id="IPR020613">
    <property type="entry name" value="Thiolase_CS"/>
</dbReference>